<reference evidence="7" key="2">
    <citation type="submission" date="2025-08" db="UniProtKB">
        <authorList>
            <consortium name="Ensembl"/>
        </authorList>
    </citation>
    <scope>IDENTIFICATION</scope>
</reference>
<dbReference type="GO" id="GO:0005737">
    <property type="term" value="C:cytoplasm"/>
    <property type="evidence" value="ECO:0007669"/>
    <property type="project" value="TreeGrafter"/>
</dbReference>
<protein>
    <recommendedName>
        <fullName evidence="5">Protein S100</fullName>
    </recommendedName>
    <alternativeName>
        <fullName evidence="5">S100 calcium-binding protein</fullName>
    </alternativeName>
</protein>
<reference evidence="8" key="1">
    <citation type="submission" date="2011-03" db="EMBL/GenBank/DDBJ databases">
        <title>Version 3 of the genome sequence of Otolemur garnettii (Bushbaby).</title>
        <authorList>
            <consortium name="The Broad Institute Genome Sequencing Platform"/>
            <person name="Di Palma F."/>
            <person name="Johnson J."/>
            <person name="Lander E.S."/>
            <person name="Lindblad-Toh K."/>
            <person name="Jaffe D.B."/>
            <person name="Gnerre S."/>
            <person name="MacCallum I."/>
            <person name="Przybylski D."/>
            <person name="Ribeiro F.J."/>
            <person name="Burton J.N."/>
            <person name="Walker B.J."/>
            <person name="Sharpe T."/>
            <person name="Hall G."/>
        </authorList>
    </citation>
    <scope>NUCLEOTIDE SEQUENCE [LARGE SCALE GENOMIC DNA]</scope>
</reference>
<evidence type="ECO:0000256" key="4">
    <source>
        <dbReference type="ARBA" id="ARBA00022837"/>
    </source>
</evidence>
<dbReference type="SUPFAM" id="SSF47473">
    <property type="entry name" value="EF-hand"/>
    <property type="match status" value="1"/>
</dbReference>
<dbReference type="InterPro" id="IPR002048">
    <property type="entry name" value="EF_hand_dom"/>
</dbReference>
<dbReference type="PANTHER" id="PTHR11639">
    <property type="entry name" value="S100 CALCIUM-BINDING PROTEIN"/>
    <property type="match status" value="1"/>
</dbReference>
<dbReference type="GO" id="GO:0050786">
    <property type="term" value="F:RAGE receptor binding"/>
    <property type="evidence" value="ECO:0007669"/>
    <property type="project" value="TreeGrafter"/>
</dbReference>
<dbReference type="FunCoup" id="H0WH38">
    <property type="interactions" value="28"/>
</dbReference>
<dbReference type="OMA" id="FHENIHK"/>
<dbReference type="AlphaFoldDB" id="H0WH38"/>
<dbReference type="PANTHER" id="PTHR11639:SF77">
    <property type="entry name" value="PROTEIN S100-A12"/>
    <property type="match status" value="1"/>
</dbReference>
<keyword evidence="3" id="KW-0677">Repeat</keyword>
<dbReference type="InterPro" id="IPR011992">
    <property type="entry name" value="EF-hand-dom_pair"/>
</dbReference>
<dbReference type="PROSITE" id="PS00303">
    <property type="entry name" value="S100_CABP"/>
    <property type="match status" value="1"/>
</dbReference>
<dbReference type="STRING" id="30611.ENSOGAP00000000667"/>
<dbReference type="InterPro" id="IPR018247">
    <property type="entry name" value="EF_Hand_1_Ca_BS"/>
</dbReference>
<evidence type="ECO:0000256" key="2">
    <source>
        <dbReference type="ARBA" id="ARBA00022723"/>
    </source>
</evidence>
<dbReference type="Ensembl" id="ENSOGAT00000000748.2">
    <property type="protein sequence ID" value="ENSOGAP00000000667.2"/>
    <property type="gene ID" value="ENSOGAG00000000747.2"/>
</dbReference>
<dbReference type="GeneTree" id="ENSGT00940000162189"/>
<dbReference type="Proteomes" id="UP000005225">
    <property type="component" value="Unassembled WGS sequence"/>
</dbReference>
<dbReference type="eggNOG" id="ENOG502SA01">
    <property type="taxonomic scope" value="Eukaryota"/>
</dbReference>
<dbReference type="InterPro" id="IPR001751">
    <property type="entry name" value="S100/CaBP7/8-like_CS"/>
</dbReference>
<reference evidence="7" key="3">
    <citation type="submission" date="2025-09" db="UniProtKB">
        <authorList>
            <consortium name="Ensembl"/>
        </authorList>
    </citation>
    <scope>IDENTIFICATION</scope>
</reference>
<dbReference type="PROSITE" id="PS50222">
    <property type="entry name" value="EF_HAND_2"/>
    <property type="match status" value="1"/>
</dbReference>
<dbReference type="PROSITE" id="PS00018">
    <property type="entry name" value="EF_HAND_1"/>
    <property type="match status" value="1"/>
</dbReference>
<dbReference type="Pfam" id="PF01023">
    <property type="entry name" value="S_100"/>
    <property type="match status" value="1"/>
</dbReference>
<dbReference type="EMBL" id="AAQR03179013">
    <property type="status" value="NOT_ANNOTATED_CDS"/>
    <property type="molecule type" value="Genomic_DNA"/>
</dbReference>
<feature type="domain" description="EF-hand" evidence="6">
    <location>
        <begin position="49"/>
        <end position="84"/>
    </location>
</feature>
<organism evidence="7 8">
    <name type="scientific">Otolemur garnettii</name>
    <name type="common">Small-eared galago</name>
    <name type="synonym">Garnett's greater bushbaby</name>
    <dbReference type="NCBI Taxonomy" id="30611"/>
    <lineage>
        <taxon>Eukaryota</taxon>
        <taxon>Metazoa</taxon>
        <taxon>Chordata</taxon>
        <taxon>Craniata</taxon>
        <taxon>Vertebrata</taxon>
        <taxon>Euteleostomi</taxon>
        <taxon>Mammalia</taxon>
        <taxon>Eutheria</taxon>
        <taxon>Euarchontoglires</taxon>
        <taxon>Primates</taxon>
        <taxon>Strepsirrhini</taxon>
        <taxon>Lorisiformes</taxon>
        <taxon>Galagidae</taxon>
        <taxon>Otolemur</taxon>
    </lineage>
</organism>
<dbReference type="InterPro" id="IPR013787">
    <property type="entry name" value="S100_Ca-bd_sub"/>
</dbReference>
<evidence type="ECO:0000256" key="5">
    <source>
        <dbReference type="RuleBase" id="RU361184"/>
    </source>
</evidence>
<dbReference type="Gene3D" id="1.10.238.10">
    <property type="entry name" value="EF-hand"/>
    <property type="match status" value="1"/>
</dbReference>
<evidence type="ECO:0000313" key="8">
    <source>
        <dbReference type="Proteomes" id="UP000005225"/>
    </source>
</evidence>
<keyword evidence="2 5" id="KW-0479">Metal-binding</keyword>
<dbReference type="GO" id="GO:0061844">
    <property type="term" value="P:antimicrobial humoral immune response mediated by antimicrobial peptide"/>
    <property type="evidence" value="ECO:0007669"/>
    <property type="project" value="TreeGrafter"/>
</dbReference>
<keyword evidence="4 5" id="KW-0106">Calcium</keyword>
<evidence type="ECO:0000256" key="1">
    <source>
        <dbReference type="ARBA" id="ARBA00007323"/>
    </source>
</evidence>
<dbReference type="GO" id="GO:0043123">
    <property type="term" value="P:positive regulation of canonical NF-kappaB signal transduction"/>
    <property type="evidence" value="ECO:0007669"/>
    <property type="project" value="TreeGrafter"/>
</dbReference>
<proteinExistence type="inferred from homology"/>
<sequence>MSKLEEHLEGIVNIFHQHSVKTGNYDTLSKGEMKQLLLMELPNTIKVISDRGGIDKVFESLDANRDHQIDFVEFVTLLASALKLTQENIHTP</sequence>
<keyword evidence="8" id="KW-1185">Reference proteome</keyword>
<name>H0WH38_OTOGA</name>
<dbReference type="GO" id="GO:0043542">
    <property type="term" value="P:endothelial cell migration"/>
    <property type="evidence" value="ECO:0007669"/>
    <property type="project" value="TreeGrafter"/>
</dbReference>
<dbReference type="InParanoid" id="H0WH38"/>
<dbReference type="GO" id="GO:0005509">
    <property type="term" value="F:calcium ion binding"/>
    <property type="evidence" value="ECO:0007669"/>
    <property type="project" value="InterPro"/>
</dbReference>
<evidence type="ECO:0000259" key="6">
    <source>
        <dbReference type="PROSITE" id="PS50222"/>
    </source>
</evidence>
<dbReference type="SMART" id="SM01394">
    <property type="entry name" value="S_100"/>
    <property type="match status" value="1"/>
</dbReference>
<comment type="similarity">
    <text evidence="1 5">Belongs to the S-100 family.</text>
</comment>
<dbReference type="GO" id="GO:0070062">
    <property type="term" value="C:extracellular exosome"/>
    <property type="evidence" value="ECO:0007669"/>
    <property type="project" value="TreeGrafter"/>
</dbReference>
<dbReference type="GO" id="GO:0048306">
    <property type="term" value="F:calcium-dependent protein binding"/>
    <property type="evidence" value="ECO:0007669"/>
    <property type="project" value="TreeGrafter"/>
</dbReference>
<evidence type="ECO:0000256" key="3">
    <source>
        <dbReference type="ARBA" id="ARBA00022737"/>
    </source>
</evidence>
<evidence type="ECO:0000313" key="7">
    <source>
        <dbReference type="Ensembl" id="ENSOGAP00000000667.2"/>
    </source>
</evidence>
<dbReference type="HOGENOM" id="CLU_138624_6_2_1"/>
<accession>H0WH38</accession>